<proteinExistence type="predicted"/>
<evidence type="ECO:0000313" key="2">
    <source>
        <dbReference type="Proteomes" id="UP000464657"/>
    </source>
</evidence>
<dbReference type="AlphaFoldDB" id="A0A7L4ZEH5"/>
<protein>
    <submittedName>
        <fullName evidence="1">Uncharacterized protein</fullName>
    </submittedName>
</protein>
<dbReference type="Gene3D" id="2.60.20.10">
    <property type="entry name" value="Crystallins"/>
    <property type="match status" value="1"/>
</dbReference>
<accession>A0A7L4ZEH5</accession>
<reference evidence="1 2" key="1">
    <citation type="journal article" date="2013" name="Int. J. Syst. Evol. Microbiol.">
        <title>Kordia antarctica sp. nov., isolated from Antarctic seawater.</title>
        <authorList>
            <person name="Baek K."/>
            <person name="Choi A."/>
            <person name="Kang I."/>
            <person name="Lee K."/>
            <person name="Cho J.C."/>
        </authorList>
    </citation>
    <scope>NUCLEOTIDE SEQUENCE [LARGE SCALE GENOMIC DNA]</scope>
    <source>
        <strain evidence="1 2">IMCC3317</strain>
    </source>
</reference>
<gene>
    <name evidence="1" type="ORF">IMCC3317_04880</name>
</gene>
<keyword evidence="2" id="KW-1185">Reference proteome</keyword>
<evidence type="ECO:0000313" key="1">
    <source>
        <dbReference type="EMBL" id="QHI35142.1"/>
    </source>
</evidence>
<dbReference type="Proteomes" id="UP000464657">
    <property type="component" value="Chromosome"/>
</dbReference>
<sequence>MSVFKCLQQLYLKLNKKTMKFKLSIFLMIFAFFITSCSKEDVSTPADAEQQKEISIVYKGVSYTTVLNDKDELIKTHLTEEIISALNTANVFELEEDNKVYLFDTTEELDAFLDELDPKEIRSKIPVGTTRTAFFIHSHYRSGSGGAITPRISLDNNFAVAELRDIQRANNRTPWHDRISSLHITNSLNTYFYVRLYEHRNYGGRTLTFRVPRHTVKFVPNLLTYNFNDITSGIRGWY</sequence>
<dbReference type="EMBL" id="CP019288">
    <property type="protein sequence ID" value="QHI35142.1"/>
    <property type="molecule type" value="Genomic_DNA"/>
</dbReference>
<organism evidence="1 2">
    <name type="scientific">Kordia antarctica</name>
    <dbReference type="NCBI Taxonomy" id="1218801"/>
    <lineage>
        <taxon>Bacteria</taxon>
        <taxon>Pseudomonadati</taxon>
        <taxon>Bacteroidota</taxon>
        <taxon>Flavobacteriia</taxon>
        <taxon>Flavobacteriales</taxon>
        <taxon>Flavobacteriaceae</taxon>
        <taxon>Kordia</taxon>
    </lineage>
</organism>
<dbReference type="KEGG" id="kan:IMCC3317_04880"/>
<name>A0A7L4ZEH5_9FLAO</name>